<feature type="region of interest" description="Disordered" evidence="1">
    <location>
        <begin position="52"/>
        <end position="82"/>
    </location>
</feature>
<feature type="compositionally biased region" description="Basic and acidic residues" evidence="1">
    <location>
        <begin position="53"/>
        <end position="73"/>
    </location>
</feature>
<reference evidence="3" key="1">
    <citation type="submission" date="2016-04" db="EMBL/GenBank/DDBJ databases">
        <authorList>
            <person name="Guldener U."/>
            <person name="Guldener U."/>
        </authorList>
    </citation>
    <scope>NUCLEOTIDE SEQUENCE [LARGE SCALE GENOMIC DNA]</scope>
    <source>
        <strain evidence="3">UB2112</strain>
    </source>
</reference>
<dbReference type="Proteomes" id="UP000179920">
    <property type="component" value="Chromosome VIII"/>
</dbReference>
<dbReference type="EMBL" id="LT558124">
    <property type="protein sequence ID" value="SAM82563.1"/>
    <property type="molecule type" value="Genomic_DNA"/>
</dbReference>
<accession>A0A1K0GR61</accession>
<evidence type="ECO:0000313" key="3">
    <source>
        <dbReference type="Proteomes" id="UP000179920"/>
    </source>
</evidence>
<evidence type="ECO:0000256" key="1">
    <source>
        <dbReference type="SAM" id="MobiDB-lite"/>
    </source>
</evidence>
<protein>
    <submittedName>
        <fullName evidence="2">Uncharacterized protein</fullName>
    </submittedName>
</protein>
<name>A0A1K0GR61_9BASI</name>
<sequence length="122" mass="13719">MTRFDDGWESRLDAILMKGRAEKKGAASQKGLELRAVGERCRALLQPRQKPRCLAEKRAKEGSEDSRRQRGQADNEACSLAEEPPHISRQQLFALQCSQSLAYHDERGCQNKGTISHRLATV</sequence>
<gene>
    <name evidence="2" type="ORF">UBRO_05201</name>
</gene>
<dbReference type="AlphaFoldDB" id="A0A1K0GR61"/>
<organism evidence="2 3">
    <name type="scientific">Ustilago bromivora</name>
    <dbReference type="NCBI Taxonomy" id="307758"/>
    <lineage>
        <taxon>Eukaryota</taxon>
        <taxon>Fungi</taxon>
        <taxon>Dikarya</taxon>
        <taxon>Basidiomycota</taxon>
        <taxon>Ustilaginomycotina</taxon>
        <taxon>Ustilaginomycetes</taxon>
        <taxon>Ustilaginales</taxon>
        <taxon>Ustilaginaceae</taxon>
        <taxon>Ustilago</taxon>
    </lineage>
</organism>
<proteinExistence type="predicted"/>
<dbReference type="OrthoDB" id="10344016at2759"/>
<evidence type="ECO:0000313" key="2">
    <source>
        <dbReference type="EMBL" id="SAM82563.1"/>
    </source>
</evidence>